<dbReference type="EMBL" id="QVQW01000058">
    <property type="protein sequence ID" value="RKU42323.1"/>
    <property type="molecule type" value="Genomic_DNA"/>
</dbReference>
<feature type="compositionally biased region" description="Basic and acidic residues" evidence="5">
    <location>
        <begin position="558"/>
        <end position="572"/>
    </location>
</feature>
<reference evidence="7 8" key="1">
    <citation type="submission" date="2018-08" db="EMBL/GenBank/DDBJ databases">
        <title>Draft genome of the lignicolous fungus Coniochaeta pulveracea.</title>
        <authorList>
            <person name="Borstlap C.J."/>
            <person name="De Witt R.N."/>
            <person name="Botha A."/>
            <person name="Volschenk H."/>
        </authorList>
    </citation>
    <scope>NUCLEOTIDE SEQUENCE [LARGE SCALE GENOMIC DNA]</scope>
    <source>
        <strain evidence="7 8">CAB683</strain>
    </source>
</reference>
<evidence type="ECO:0000256" key="1">
    <source>
        <dbReference type="ARBA" id="ARBA00006924"/>
    </source>
</evidence>
<dbReference type="Pfam" id="PF02146">
    <property type="entry name" value="SIR2"/>
    <property type="match status" value="1"/>
</dbReference>
<keyword evidence="3" id="KW-0520">NAD</keyword>
<dbReference type="STRING" id="177199.A0A420Y371"/>
<comment type="similarity">
    <text evidence="1">Belongs to the sirtuin family. Class I subfamily.</text>
</comment>
<comment type="caution">
    <text evidence="7">The sequence shown here is derived from an EMBL/GenBank/DDBJ whole genome shotgun (WGS) entry which is preliminary data.</text>
</comment>
<dbReference type="GO" id="GO:0070403">
    <property type="term" value="F:NAD+ binding"/>
    <property type="evidence" value="ECO:0007669"/>
    <property type="project" value="InterPro"/>
</dbReference>
<dbReference type="OrthoDB" id="2919105at2759"/>
<evidence type="ECO:0000313" key="7">
    <source>
        <dbReference type="EMBL" id="RKU42323.1"/>
    </source>
</evidence>
<feature type="compositionally biased region" description="Polar residues" evidence="5">
    <location>
        <begin position="497"/>
        <end position="511"/>
    </location>
</feature>
<sequence length="637" mass="69017">MESDTPSSPLSSVPSSAPSSPLSTLSSSPSPPTPPIQASSRVIDASLRYPTPSASSLPSGSSSPMKLERPEEICVRTDGPPPAKRRRVAAPKVRTTEHVDLENPTEQGEAHLERLFSALRKKKKIVVIAGAGISVSAGIPDFRSSTGLFTTLRGDHKLKGSGKQLFDASVYKHDSSTSSFHDMLRDLAAHTAQAKPTAFHHMLASLAQEGRLLRLYTQNIDCLDTNMPPLTTVVPLNHKGPWPKTIQLHGGLDKMVCSKCGGLETFDPTLFQGPEPPPCKSCLELEEVRIAHAGKRSHGVGKLRPRIVLYNEHHPDQDAIGSVSEADIRKVPDAVIVVGTTLKVPGVRRIVKEMCQVTRSRRDGLTAWINLDPEPQGVDLKDCWDLVIRGKCDHVAELINLPHWDEQDIGDDYMQEKERSARASGLEVLLRQKRKASEETECSQSTYSSDVTSRLVEQAQRGGGIPTPSASPKPRKSLPVKPLPKGKTKQSKLAFGNESTATVSKENTKVNTMPPAKSTKPRKSTKATKLTKAAPPKPVRNNLAATFKATKNVVAASIKKENPHDEHLDSLRRSSRSRSASLPLGAPVLPSLRPTSQGNLNGKYASGKETTPESMISTHKGTISPTSKPRSMGHLLD</sequence>
<dbReference type="InterPro" id="IPR003000">
    <property type="entry name" value="Sirtuin"/>
</dbReference>
<gene>
    <name evidence="7" type="ORF">DL546_004294</name>
</gene>
<feature type="compositionally biased region" description="Polar residues" evidence="5">
    <location>
        <begin position="608"/>
        <end position="629"/>
    </location>
</feature>
<keyword evidence="2" id="KW-0808">Transferase</keyword>
<dbReference type="AlphaFoldDB" id="A0A420Y371"/>
<dbReference type="PANTHER" id="PTHR47651">
    <property type="entry name" value="NAD-DEPENDENT HISTONE DEACETYLASE HST4"/>
    <property type="match status" value="1"/>
</dbReference>
<dbReference type="GO" id="GO:0016740">
    <property type="term" value="F:transferase activity"/>
    <property type="evidence" value="ECO:0007669"/>
    <property type="project" value="UniProtKB-KW"/>
</dbReference>
<dbReference type="InterPro" id="IPR026590">
    <property type="entry name" value="Ssirtuin_cat_dom"/>
</dbReference>
<evidence type="ECO:0000256" key="5">
    <source>
        <dbReference type="SAM" id="MobiDB-lite"/>
    </source>
</evidence>
<accession>A0A420Y371</accession>
<dbReference type="Proteomes" id="UP000275385">
    <property type="component" value="Unassembled WGS sequence"/>
</dbReference>
<feature type="compositionally biased region" description="Low complexity" evidence="5">
    <location>
        <begin position="50"/>
        <end position="64"/>
    </location>
</feature>
<dbReference type="Gene3D" id="3.40.50.1220">
    <property type="entry name" value="TPP-binding domain"/>
    <property type="match status" value="1"/>
</dbReference>
<feature type="region of interest" description="Disordered" evidence="5">
    <location>
        <begin position="556"/>
        <end position="637"/>
    </location>
</feature>
<evidence type="ECO:0000256" key="3">
    <source>
        <dbReference type="ARBA" id="ARBA00023027"/>
    </source>
</evidence>
<feature type="region of interest" description="Disordered" evidence="5">
    <location>
        <begin position="433"/>
        <end position="452"/>
    </location>
</feature>
<dbReference type="InterPro" id="IPR026591">
    <property type="entry name" value="Sirtuin_cat_small_dom_sf"/>
</dbReference>
<name>A0A420Y371_9PEZI</name>
<feature type="compositionally biased region" description="Low complexity" evidence="5">
    <location>
        <begin position="1"/>
        <end position="28"/>
    </location>
</feature>
<evidence type="ECO:0000256" key="2">
    <source>
        <dbReference type="ARBA" id="ARBA00022679"/>
    </source>
</evidence>
<dbReference type="Gene3D" id="3.30.1600.10">
    <property type="entry name" value="SIR2/SIRT2 'Small Domain"/>
    <property type="match status" value="1"/>
</dbReference>
<evidence type="ECO:0000313" key="8">
    <source>
        <dbReference type="Proteomes" id="UP000275385"/>
    </source>
</evidence>
<comment type="caution">
    <text evidence="4">Lacks conserved residue(s) required for the propagation of feature annotation.</text>
</comment>
<dbReference type="InterPro" id="IPR029035">
    <property type="entry name" value="DHS-like_NAD/FAD-binding_dom"/>
</dbReference>
<feature type="compositionally biased region" description="Basic residues" evidence="5">
    <location>
        <begin position="473"/>
        <end position="490"/>
    </location>
</feature>
<proteinExistence type="inferred from homology"/>
<feature type="domain" description="Deacetylase sirtuin-type" evidence="6">
    <location>
        <begin position="105"/>
        <end position="411"/>
    </location>
</feature>
<evidence type="ECO:0000256" key="4">
    <source>
        <dbReference type="PROSITE-ProRule" id="PRU00236"/>
    </source>
</evidence>
<feature type="region of interest" description="Disordered" evidence="5">
    <location>
        <begin position="1"/>
        <end position="68"/>
    </location>
</feature>
<keyword evidence="8" id="KW-1185">Reference proteome</keyword>
<dbReference type="PANTHER" id="PTHR47651:SF17">
    <property type="entry name" value="DEACETYLASE SIRTUIN-TYPE DOMAIN-CONTAINING PROTEIN"/>
    <property type="match status" value="1"/>
</dbReference>
<evidence type="ECO:0000259" key="6">
    <source>
        <dbReference type="PROSITE" id="PS50305"/>
    </source>
</evidence>
<protein>
    <recommendedName>
        <fullName evidence="6">Deacetylase sirtuin-type domain-containing protein</fullName>
    </recommendedName>
</protein>
<feature type="region of interest" description="Disordered" evidence="5">
    <location>
        <begin position="457"/>
        <end position="542"/>
    </location>
</feature>
<feature type="compositionally biased region" description="Polar residues" evidence="5">
    <location>
        <begin position="442"/>
        <end position="452"/>
    </location>
</feature>
<dbReference type="SUPFAM" id="SSF52467">
    <property type="entry name" value="DHS-like NAD/FAD-binding domain"/>
    <property type="match status" value="1"/>
</dbReference>
<dbReference type="PROSITE" id="PS50305">
    <property type="entry name" value="SIRTUIN"/>
    <property type="match status" value="1"/>
</dbReference>
<organism evidence="7 8">
    <name type="scientific">Coniochaeta pulveracea</name>
    <dbReference type="NCBI Taxonomy" id="177199"/>
    <lineage>
        <taxon>Eukaryota</taxon>
        <taxon>Fungi</taxon>
        <taxon>Dikarya</taxon>
        <taxon>Ascomycota</taxon>
        <taxon>Pezizomycotina</taxon>
        <taxon>Sordariomycetes</taxon>
        <taxon>Sordariomycetidae</taxon>
        <taxon>Coniochaetales</taxon>
        <taxon>Coniochaetaceae</taxon>
        <taxon>Coniochaeta</taxon>
    </lineage>
</organism>